<keyword evidence="4" id="KW-1185">Reference proteome</keyword>
<dbReference type="Proteomes" id="UP000265618">
    <property type="component" value="Unassembled WGS sequence"/>
</dbReference>
<evidence type="ECO:0000313" key="4">
    <source>
        <dbReference type="Proteomes" id="UP000265618"/>
    </source>
</evidence>
<organism evidence="3 4">
    <name type="scientific">Kipferlia bialata</name>
    <dbReference type="NCBI Taxonomy" id="797122"/>
    <lineage>
        <taxon>Eukaryota</taxon>
        <taxon>Metamonada</taxon>
        <taxon>Carpediemonas-like organisms</taxon>
        <taxon>Kipferlia</taxon>
    </lineage>
</organism>
<dbReference type="EMBL" id="BDIP01001470">
    <property type="protein sequence ID" value="GIQ84473.1"/>
    <property type="molecule type" value="Genomic_DNA"/>
</dbReference>
<dbReference type="Gene3D" id="1.10.1410.10">
    <property type="match status" value="1"/>
</dbReference>
<evidence type="ECO:0000313" key="3">
    <source>
        <dbReference type="EMBL" id="GIQ84473.1"/>
    </source>
</evidence>
<protein>
    <recommendedName>
        <fullName evidence="2">PAP/OAS1 substrate-binding-related domain-containing protein</fullName>
    </recommendedName>
</protein>
<dbReference type="PANTHER" id="PTHR45979">
    <property type="entry name" value="PAP/OAS1 SUBSTRATE-BINDING DOMAIN SUPERFAMILY"/>
    <property type="match status" value="1"/>
</dbReference>
<feature type="region of interest" description="Disordered" evidence="1">
    <location>
        <begin position="1"/>
        <end position="164"/>
    </location>
</feature>
<comment type="caution">
    <text evidence="3">The sequence shown here is derived from an EMBL/GenBank/DDBJ whole genome shotgun (WGS) entry which is preliminary data.</text>
</comment>
<dbReference type="SUPFAM" id="SSF81631">
    <property type="entry name" value="PAP/OAS1 substrate-binding domain"/>
    <property type="match status" value="1"/>
</dbReference>
<dbReference type="PANTHER" id="PTHR45979:SF30">
    <property type="entry name" value="NUCLEOTIDYLTRANSFERASE"/>
    <property type="match status" value="1"/>
</dbReference>
<name>A0A9K3CY67_9EUKA</name>
<feature type="compositionally biased region" description="Pro residues" evidence="1">
    <location>
        <begin position="139"/>
        <end position="152"/>
    </location>
</feature>
<accession>A0A9K3CY67</accession>
<evidence type="ECO:0000256" key="1">
    <source>
        <dbReference type="SAM" id="MobiDB-lite"/>
    </source>
</evidence>
<feature type="domain" description="PAP/OAS1 substrate-binding-related" evidence="2">
    <location>
        <begin position="172"/>
        <end position="277"/>
    </location>
</feature>
<feature type="compositionally biased region" description="Basic and acidic residues" evidence="1">
    <location>
        <begin position="107"/>
        <end position="120"/>
    </location>
</feature>
<dbReference type="Pfam" id="PF26180">
    <property type="entry name" value="PAP-OAS1"/>
    <property type="match status" value="1"/>
</dbReference>
<feature type="compositionally biased region" description="Basic and acidic residues" evidence="1">
    <location>
        <begin position="1"/>
        <end position="88"/>
    </location>
</feature>
<proteinExistence type="predicted"/>
<dbReference type="AlphaFoldDB" id="A0A9K3CY67"/>
<evidence type="ECO:0000259" key="2">
    <source>
        <dbReference type="Pfam" id="PF26180"/>
    </source>
</evidence>
<gene>
    <name evidence="3" type="ORF">KIPB_005968</name>
</gene>
<dbReference type="InterPro" id="IPR058921">
    <property type="entry name" value="PAP/OAS1-rel"/>
</dbReference>
<dbReference type="InterPro" id="IPR058920">
    <property type="entry name" value="PAP-OAS1-bd-rel"/>
</dbReference>
<reference evidence="3 4" key="1">
    <citation type="journal article" date="2018" name="PLoS ONE">
        <title>The draft genome of Kipferlia bialata reveals reductive genome evolution in fornicate parasites.</title>
        <authorList>
            <person name="Tanifuji G."/>
            <person name="Takabayashi S."/>
            <person name="Kume K."/>
            <person name="Takagi M."/>
            <person name="Nakayama T."/>
            <person name="Kamikawa R."/>
            <person name="Inagaki Y."/>
            <person name="Hashimoto T."/>
        </authorList>
    </citation>
    <scope>NUCLEOTIDE SEQUENCE [LARGE SCALE GENOMIC DNA]</scope>
    <source>
        <strain evidence="3">NY0173</strain>
    </source>
</reference>
<sequence>MGRYRSDDRDDRDRRGYRRDGDRDRERGRDRDSDRRGDRSYDRRDDRRGDMRDDRRDDRRRDDRRDDRRERERRPEAPERRSSRREEPAPPVRPPPKAERPAPVPPTKRDSTEHLSEEKAAAPAEGTVSDKAAKGVKAPPKPPSKRPAPAAPPRKASATDGGDCQMSSKVILETIAHFPWDTHAFTLSGPVALDLSDRDMEAALERPPTGPQHLVQLVSAASEQAGSERRTFLRRSMHIMDPFIPGNNLARSVSQATLHRLKRACLGGAATLAAVLGAALDGDLSAPEALAELDLLFVGCWSETTRPRPDLPACQAVRGHPGARECTHQRSASQIH</sequence>